<gene>
    <name evidence="3" type="ORF">T440DRAFT_415346</name>
</gene>
<keyword evidence="4" id="KW-1185">Reference proteome</keyword>
<proteinExistence type="inferred from homology"/>
<dbReference type="PANTHER" id="PTHR34598">
    <property type="entry name" value="BLL6449 PROTEIN"/>
    <property type="match status" value="1"/>
</dbReference>
<dbReference type="NCBIfam" id="NF041278">
    <property type="entry name" value="CmcJ_NvfI_EfuI"/>
    <property type="match status" value="1"/>
</dbReference>
<reference evidence="3" key="1">
    <citation type="submission" date="2020-01" db="EMBL/GenBank/DDBJ databases">
        <authorList>
            <consortium name="DOE Joint Genome Institute"/>
            <person name="Haridas S."/>
            <person name="Albert R."/>
            <person name="Binder M."/>
            <person name="Bloem J."/>
            <person name="Labutti K."/>
            <person name="Salamov A."/>
            <person name="Andreopoulos B."/>
            <person name="Baker S.E."/>
            <person name="Barry K."/>
            <person name="Bills G."/>
            <person name="Bluhm B.H."/>
            <person name="Cannon C."/>
            <person name="Castanera R."/>
            <person name="Culley D.E."/>
            <person name="Daum C."/>
            <person name="Ezra D."/>
            <person name="Gonzalez J.B."/>
            <person name="Henrissat B."/>
            <person name="Kuo A."/>
            <person name="Liang C."/>
            <person name="Lipzen A."/>
            <person name="Lutzoni F."/>
            <person name="Magnuson J."/>
            <person name="Mondo S."/>
            <person name="Nolan M."/>
            <person name="Ohm R."/>
            <person name="Pangilinan J."/>
            <person name="Park H.-J."/>
            <person name="Ramirez L."/>
            <person name="Alfaro M."/>
            <person name="Sun H."/>
            <person name="Tritt A."/>
            <person name="Yoshinaga Y."/>
            <person name="Zwiers L.-H."/>
            <person name="Turgeon B.G."/>
            <person name="Goodwin S.B."/>
            <person name="Spatafora J.W."/>
            <person name="Crous P.W."/>
            <person name="Grigoriev I.V."/>
        </authorList>
    </citation>
    <scope>NUCLEOTIDE SEQUENCE</scope>
    <source>
        <strain evidence="3">IPT5</strain>
    </source>
</reference>
<organism evidence="3 4">
    <name type="scientific">Plenodomus tracheiphilus IPT5</name>
    <dbReference type="NCBI Taxonomy" id="1408161"/>
    <lineage>
        <taxon>Eukaryota</taxon>
        <taxon>Fungi</taxon>
        <taxon>Dikarya</taxon>
        <taxon>Ascomycota</taxon>
        <taxon>Pezizomycotina</taxon>
        <taxon>Dothideomycetes</taxon>
        <taxon>Pleosporomycetidae</taxon>
        <taxon>Pleosporales</taxon>
        <taxon>Pleosporineae</taxon>
        <taxon>Leptosphaeriaceae</taxon>
        <taxon>Plenodomus</taxon>
    </lineage>
</organism>
<accession>A0A6A7BI32</accession>
<sequence length="286" mass="32646">MPSTNPTATFRYVKDPSHYRALSDTDAHFVLSAELRTPDQKSRSSNLVFEYGAPTEIQDMRNSEDDFKLDEHGFQVVRHEWGLDDWTDGTSVEGLYFKEVEGLVQGVLGERVRVEIYNWRLRRSGDKGGGCDDGVKYSQPLPTVHIDQTVKGMVKRVHHHMGSEASGLLKGRVRMINIWRPIINPVTNWPLALCDGSTVSPTDLVPTDFITADYVGEMYNVVYRAKHEWYYLSRQRPEEVFLFKIADSKEDVRARYCPHASFPQKGIIHGGIPRESIEVRALVFSE</sequence>
<dbReference type="GO" id="GO:0016491">
    <property type="term" value="F:oxidoreductase activity"/>
    <property type="evidence" value="ECO:0007669"/>
    <property type="project" value="UniProtKB-KW"/>
</dbReference>
<evidence type="ECO:0000256" key="2">
    <source>
        <dbReference type="ARBA" id="ARBA00023604"/>
    </source>
</evidence>
<dbReference type="AlphaFoldDB" id="A0A6A7BI32"/>
<evidence type="ECO:0000313" key="4">
    <source>
        <dbReference type="Proteomes" id="UP000799423"/>
    </source>
</evidence>
<dbReference type="Proteomes" id="UP000799423">
    <property type="component" value="Unassembled WGS sequence"/>
</dbReference>
<evidence type="ECO:0000313" key="3">
    <source>
        <dbReference type="EMBL" id="KAF2855176.1"/>
    </source>
</evidence>
<dbReference type="PANTHER" id="PTHR34598:SF3">
    <property type="entry name" value="OXIDOREDUCTASE AN1597"/>
    <property type="match status" value="1"/>
</dbReference>
<comment type="similarity">
    <text evidence="2">Belongs to the asaB hydroxylase/desaturase family.</text>
</comment>
<dbReference type="InterPro" id="IPR044053">
    <property type="entry name" value="AsaB-like"/>
</dbReference>
<evidence type="ECO:0000256" key="1">
    <source>
        <dbReference type="ARBA" id="ARBA00023002"/>
    </source>
</evidence>
<name>A0A6A7BI32_9PLEO</name>
<protein>
    <recommendedName>
        <fullName evidence="5">CmcJ-like methyltransferase</fullName>
    </recommendedName>
</protein>
<keyword evidence="1" id="KW-0560">Oxidoreductase</keyword>
<evidence type="ECO:0008006" key="5">
    <source>
        <dbReference type="Google" id="ProtNLM"/>
    </source>
</evidence>
<dbReference type="EMBL" id="MU006291">
    <property type="protein sequence ID" value="KAF2855176.1"/>
    <property type="molecule type" value="Genomic_DNA"/>
</dbReference>
<dbReference type="OrthoDB" id="412788at2759"/>